<evidence type="ECO:0000313" key="3">
    <source>
        <dbReference type="Proteomes" id="UP000184120"/>
    </source>
</evidence>
<dbReference type="AlphaFoldDB" id="A0A1M6YRK2"/>
<reference evidence="3" key="1">
    <citation type="submission" date="2016-11" db="EMBL/GenBank/DDBJ databases">
        <authorList>
            <person name="Varghese N."/>
            <person name="Submissions S."/>
        </authorList>
    </citation>
    <scope>NUCLEOTIDE SEQUENCE [LARGE SCALE GENOMIC DNA]</scope>
    <source>
        <strain evidence="3">DSM 27989</strain>
    </source>
</reference>
<dbReference type="Proteomes" id="UP000184120">
    <property type="component" value="Unassembled WGS sequence"/>
</dbReference>
<evidence type="ECO:0000313" key="2">
    <source>
        <dbReference type="EMBL" id="SHL20735.1"/>
    </source>
</evidence>
<accession>A0A1M6YRK2</accession>
<dbReference type="EMBL" id="FRBH01000007">
    <property type="protein sequence ID" value="SHL20735.1"/>
    <property type="molecule type" value="Genomic_DNA"/>
</dbReference>
<protein>
    <submittedName>
        <fullName evidence="2">Uncharacterized protein</fullName>
    </submittedName>
</protein>
<proteinExistence type="predicted"/>
<feature type="compositionally biased region" description="Basic residues" evidence="1">
    <location>
        <begin position="1"/>
        <end position="15"/>
    </location>
</feature>
<sequence length="25" mass="3000">LDTKTKQKNQGRKSLTKNYQRYGMI</sequence>
<evidence type="ECO:0000256" key="1">
    <source>
        <dbReference type="SAM" id="MobiDB-lite"/>
    </source>
</evidence>
<feature type="region of interest" description="Disordered" evidence="1">
    <location>
        <begin position="1"/>
        <end position="25"/>
    </location>
</feature>
<organism evidence="2 3">
    <name type="scientific">Chishuiella changwenlii</name>
    <dbReference type="NCBI Taxonomy" id="1434701"/>
    <lineage>
        <taxon>Bacteria</taxon>
        <taxon>Pseudomonadati</taxon>
        <taxon>Bacteroidota</taxon>
        <taxon>Flavobacteriia</taxon>
        <taxon>Flavobacteriales</taxon>
        <taxon>Weeksellaceae</taxon>
        <taxon>Chishuiella</taxon>
    </lineage>
</organism>
<gene>
    <name evidence="2" type="ORF">SAMN05443634_1071</name>
</gene>
<feature type="non-terminal residue" evidence="2">
    <location>
        <position position="1"/>
    </location>
</feature>
<name>A0A1M6YRK2_9FLAO</name>